<keyword evidence="6 15" id="KW-0436">Ligase</keyword>
<dbReference type="InterPro" id="IPR005146">
    <property type="entry name" value="B3/B4_tRNA-bd"/>
</dbReference>
<protein>
    <recommendedName>
        <fullName evidence="15">Phenylalanine--tRNA ligase beta subunit</fullName>
        <ecNumber evidence="15">6.1.1.20</ecNumber>
    </recommendedName>
    <alternativeName>
        <fullName evidence="15">Phenylalanyl-tRNA synthetase beta subunit</fullName>
        <shortName evidence="15">PheRS</shortName>
    </alternativeName>
</protein>
<dbReference type="GO" id="GO:0000287">
    <property type="term" value="F:magnesium ion binding"/>
    <property type="evidence" value="ECO:0007669"/>
    <property type="project" value="UniProtKB-UniRule"/>
</dbReference>
<evidence type="ECO:0000256" key="4">
    <source>
        <dbReference type="ARBA" id="ARBA00022490"/>
    </source>
</evidence>
<dbReference type="InterPro" id="IPR045864">
    <property type="entry name" value="aa-tRNA-synth_II/BPL/LPL"/>
</dbReference>
<evidence type="ECO:0000256" key="15">
    <source>
        <dbReference type="HAMAP-Rule" id="MF_00283"/>
    </source>
</evidence>
<feature type="binding site" evidence="15">
    <location>
        <position position="496"/>
    </location>
    <ligand>
        <name>Mg(2+)</name>
        <dbReference type="ChEBI" id="CHEBI:18420"/>
        <note>shared with alpha subunit</note>
    </ligand>
</feature>
<evidence type="ECO:0000259" key="18">
    <source>
        <dbReference type="PROSITE" id="PS51447"/>
    </source>
</evidence>
<dbReference type="Pfam" id="PF01588">
    <property type="entry name" value="tRNA_bind"/>
    <property type="match status" value="1"/>
</dbReference>
<keyword evidence="13 15" id="KW-0030">Aminoacyl-tRNA synthetase</keyword>
<dbReference type="InterPro" id="IPR041616">
    <property type="entry name" value="PheRS_beta_core"/>
</dbReference>
<dbReference type="InterPro" id="IPR002547">
    <property type="entry name" value="tRNA-bd_dom"/>
</dbReference>
<dbReference type="PROSITE" id="PS50886">
    <property type="entry name" value="TRBD"/>
    <property type="match status" value="1"/>
</dbReference>
<evidence type="ECO:0000259" key="19">
    <source>
        <dbReference type="PROSITE" id="PS51483"/>
    </source>
</evidence>
<dbReference type="Pfam" id="PF17759">
    <property type="entry name" value="tRNA_synthFbeta"/>
    <property type="match status" value="1"/>
</dbReference>
<feature type="domain" description="TRNA-binding" evidence="17">
    <location>
        <begin position="40"/>
        <end position="150"/>
    </location>
</feature>
<evidence type="ECO:0000256" key="2">
    <source>
        <dbReference type="ARBA" id="ARBA00008653"/>
    </source>
</evidence>
<dbReference type="SUPFAM" id="SSF55681">
    <property type="entry name" value="Class II aaRS and biotin synthetases"/>
    <property type="match status" value="1"/>
</dbReference>
<dbReference type="SUPFAM" id="SSF50249">
    <property type="entry name" value="Nucleic acid-binding proteins"/>
    <property type="match status" value="1"/>
</dbReference>
<dbReference type="SMART" id="SM00896">
    <property type="entry name" value="FDX-ACB"/>
    <property type="match status" value="1"/>
</dbReference>
<dbReference type="InterPro" id="IPR004532">
    <property type="entry name" value="Phe-tRNA-ligase_IIc_bsu_bact"/>
</dbReference>
<dbReference type="FunFam" id="3.30.930.10:FF:000130">
    <property type="entry name" value="Phenylalanine--tRNA ligase beta subunit"/>
    <property type="match status" value="1"/>
</dbReference>
<dbReference type="SMART" id="SM00873">
    <property type="entry name" value="B3_4"/>
    <property type="match status" value="1"/>
</dbReference>
<dbReference type="PROSITE" id="PS51447">
    <property type="entry name" value="FDX_ACB"/>
    <property type="match status" value="1"/>
</dbReference>
<evidence type="ECO:0000256" key="9">
    <source>
        <dbReference type="ARBA" id="ARBA00022840"/>
    </source>
</evidence>
<comment type="similarity">
    <text evidence="2 15">Belongs to the phenylalanyl-tRNA synthetase beta subunit family. Type 1 subfamily.</text>
</comment>
<comment type="subcellular location">
    <subcellularLocation>
        <location evidence="1 15">Cytoplasm</location>
    </subcellularLocation>
</comment>
<feature type="binding site" evidence="15">
    <location>
        <position position="500"/>
    </location>
    <ligand>
        <name>Mg(2+)</name>
        <dbReference type="ChEBI" id="CHEBI:18420"/>
        <note>shared with alpha subunit</note>
    </ligand>
</feature>
<organism evidence="20 21">
    <name type="scientific">Thermocatellispora tengchongensis</name>
    <dbReference type="NCBI Taxonomy" id="1073253"/>
    <lineage>
        <taxon>Bacteria</taxon>
        <taxon>Bacillati</taxon>
        <taxon>Actinomycetota</taxon>
        <taxon>Actinomycetes</taxon>
        <taxon>Streptosporangiales</taxon>
        <taxon>Streptosporangiaceae</taxon>
        <taxon>Thermocatellispora</taxon>
    </lineage>
</organism>
<dbReference type="Gene3D" id="3.30.56.10">
    <property type="match status" value="2"/>
</dbReference>
<dbReference type="FunFam" id="3.30.70.380:FF:000001">
    <property type="entry name" value="Phenylalanine--tRNA ligase beta subunit"/>
    <property type="match status" value="1"/>
</dbReference>
<keyword evidence="21" id="KW-1185">Reference proteome</keyword>
<dbReference type="PANTHER" id="PTHR10947:SF0">
    <property type="entry name" value="PHENYLALANINE--TRNA LIGASE BETA SUBUNIT"/>
    <property type="match status" value="1"/>
</dbReference>
<comment type="caution">
    <text evidence="20">The sequence shown here is derived from an EMBL/GenBank/DDBJ whole genome shotgun (WGS) entry which is preliminary data.</text>
</comment>
<dbReference type="Pfam" id="PF03483">
    <property type="entry name" value="B3_4"/>
    <property type="match status" value="1"/>
</dbReference>
<evidence type="ECO:0000256" key="16">
    <source>
        <dbReference type="PROSITE-ProRule" id="PRU00209"/>
    </source>
</evidence>
<dbReference type="SUPFAM" id="SSF56037">
    <property type="entry name" value="PheT/TilS domain"/>
    <property type="match status" value="1"/>
</dbReference>
<dbReference type="HAMAP" id="MF_00283">
    <property type="entry name" value="Phe_tRNA_synth_beta1"/>
    <property type="match status" value="1"/>
</dbReference>
<comment type="catalytic activity">
    <reaction evidence="14 15">
        <text>tRNA(Phe) + L-phenylalanine + ATP = L-phenylalanyl-tRNA(Phe) + AMP + diphosphate + H(+)</text>
        <dbReference type="Rhea" id="RHEA:19413"/>
        <dbReference type="Rhea" id="RHEA-COMP:9668"/>
        <dbReference type="Rhea" id="RHEA-COMP:9699"/>
        <dbReference type="ChEBI" id="CHEBI:15378"/>
        <dbReference type="ChEBI" id="CHEBI:30616"/>
        <dbReference type="ChEBI" id="CHEBI:33019"/>
        <dbReference type="ChEBI" id="CHEBI:58095"/>
        <dbReference type="ChEBI" id="CHEBI:78442"/>
        <dbReference type="ChEBI" id="CHEBI:78531"/>
        <dbReference type="ChEBI" id="CHEBI:456215"/>
        <dbReference type="EC" id="6.1.1.20"/>
    </reaction>
</comment>
<dbReference type="Proteomes" id="UP000578449">
    <property type="component" value="Unassembled WGS sequence"/>
</dbReference>
<dbReference type="Gene3D" id="3.50.40.10">
    <property type="entry name" value="Phenylalanyl-trna Synthetase, Chain B, domain 3"/>
    <property type="match status" value="1"/>
</dbReference>
<dbReference type="Pfam" id="PF03147">
    <property type="entry name" value="FDX-ACB"/>
    <property type="match status" value="1"/>
</dbReference>
<evidence type="ECO:0000256" key="7">
    <source>
        <dbReference type="ARBA" id="ARBA00022723"/>
    </source>
</evidence>
<keyword evidence="4 15" id="KW-0963">Cytoplasm</keyword>
<dbReference type="Pfam" id="PF03484">
    <property type="entry name" value="B5"/>
    <property type="match status" value="1"/>
</dbReference>
<evidence type="ECO:0000313" key="20">
    <source>
        <dbReference type="EMBL" id="MBB5140269.1"/>
    </source>
</evidence>
<dbReference type="InterPro" id="IPR005121">
    <property type="entry name" value="Fdx_antiC-bd"/>
</dbReference>
<dbReference type="InterPro" id="IPR045060">
    <property type="entry name" value="Phe-tRNA-ligase_IIc_bsu"/>
</dbReference>
<evidence type="ECO:0000256" key="12">
    <source>
        <dbReference type="ARBA" id="ARBA00022917"/>
    </source>
</evidence>
<evidence type="ECO:0000259" key="17">
    <source>
        <dbReference type="PROSITE" id="PS50886"/>
    </source>
</evidence>
<dbReference type="InterPro" id="IPR009061">
    <property type="entry name" value="DNA-bd_dom_put_sf"/>
</dbReference>
<dbReference type="InterPro" id="IPR020825">
    <property type="entry name" value="Phe-tRNA_synthase-like_B3/B4"/>
</dbReference>
<evidence type="ECO:0000313" key="21">
    <source>
        <dbReference type="Proteomes" id="UP000578449"/>
    </source>
</evidence>
<dbReference type="GO" id="GO:0005524">
    <property type="term" value="F:ATP binding"/>
    <property type="evidence" value="ECO:0007669"/>
    <property type="project" value="UniProtKB-UniRule"/>
</dbReference>
<evidence type="ECO:0000256" key="13">
    <source>
        <dbReference type="ARBA" id="ARBA00023146"/>
    </source>
</evidence>
<dbReference type="CDD" id="cd00769">
    <property type="entry name" value="PheRS_beta_core"/>
    <property type="match status" value="1"/>
</dbReference>
<reference evidence="20 21" key="1">
    <citation type="submission" date="2020-08" db="EMBL/GenBank/DDBJ databases">
        <title>Genomic Encyclopedia of Type Strains, Phase IV (KMG-IV): sequencing the most valuable type-strain genomes for metagenomic binning, comparative biology and taxonomic classification.</title>
        <authorList>
            <person name="Goeker M."/>
        </authorList>
    </citation>
    <scope>NUCLEOTIDE SEQUENCE [LARGE SCALE GENOMIC DNA]</scope>
    <source>
        <strain evidence="20 21">DSM 45615</strain>
    </source>
</reference>
<dbReference type="CDD" id="cd02796">
    <property type="entry name" value="tRNA_bind_bactPheRS"/>
    <property type="match status" value="1"/>
</dbReference>
<keyword evidence="8 15" id="KW-0547">Nucleotide-binding</keyword>
<dbReference type="SUPFAM" id="SSF54991">
    <property type="entry name" value="Anticodon-binding domain of PheRS"/>
    <property type="match status" value="1"/>
</dbReference>
<dbReference type="GO" id="GO:0006432">
    <property type="term" value="P:phenylalanyl-tRNA aminoacylation"/>
    <property type="evidence" value="ECO:0007669"/>
    <property type="project" value="UniProtKB-UniRule"/>
</dbReference>
<evidence type="ECO:0000256" key="3">
    <source>
        <dbReference type="ARBA" id="ARBA00011209"/>
    </source>
</evidence>
<evidence type="ECO:0000256" key="10">
    <source>
        <dbReference type="ARBA" id="ARBA00022842"/>
    </source>
</evidence>
<keyword evidence="9 15" id="KW-0067">ATP-binding</keyword>
<evidence type="ECO:0000256" key="11">
    <source>
        <dbReference type="ARBA" id="ARBA00022884"/>
    </source>
</evidence>
<dbReference type="RefSeq" id="WP_185057061.1">
    <property type="nucleotide sequence ID" value="NZ_BAABIX010000016.1"/>
</dbReference>
<dbReference type="GO" id="GO:0004826">
    <property type="term" value="F:phenylalanine-tRNA ligase activity"/>
    <property type="evidence" value="ECO:0007669"/>
    <property type="project" value="UniProtKB-UniRule"/>
</dbReference>
<dbReference type="InterPro" id="IPR036690">
    <property type="entry name" value="Fdx_antiC-bd_sf"/>
</dbReference>
<proteinExistence type="inferred from homology"/>
<dbReference type="GO" id="GO:0009328">
    <property type="term" value="C:phenylalanine-tRNA ligase complex"/>
    <property type="evidence" value="ECO:0007669"/>
    <property type="project" value="TreeGrafter"/>
</dbReference>
<sequence>MKVPLSWLREYVDLPAVTAHEVADKLTAAGLKLESITSHGHEIKNVVVGEVLDIEELTEFKKPIRYCQVEVGEAAPRGIVCGATNFSVGDRVPVALPGAVLPGGFEIGARKTYGRVSDGMICSEAELGIADSSPGILVLEPGAPIGADIVELLQLRDDVIELEITPDRGYALSIRGVAREAAIAFGVPFRDPADLDLPDTAEAAYPASIGDPSACDRFVLREVGGFDPAAPSPLWMRVRLLRAGMRPVSLAVDVTNYVMLELGQPLHAFDRTKLTGEIVVRRARAGETLETLDHVVRKLHPDDILITDGSGPISMAGTMGGLATEISGSSTELVIEAAHFSATGTARMSRRHNLVSEASKRFERGVDRELPLYASWRAVKLLVELGGGTAAPGVTHAAIEVDPVRITIPADHPDRVAGMAYGREVVIRHLEQVGCTVTATEPAAATAGGASASGAAATGVVSGGDLGDALDVTEGATDLITVTPPTWRPDLTDPNDLAEEVIRLVGYDRLPSVLPAAPAGGGLTEGQRLRRRVGRALAAAGYVEVLSYPFLGERDFDNLQLPAGDPRRVATRLANPLSEDEPLMRTTLLPGLLKTLVRNVGRGFSDVALFEVGAVYRPEPGAPEKAPVLPVSRRPRPEELASVEAALPAQPLRVAVVLTGERERSGWWGGGRAAGWADAIEAARTVVREARLVPVVSADAHEPWHPGRCAAIHVGDELIGHAGELHPRVIEAYGLPPRTCAMEIELTRLERGLPGPVQTPAISSYPVATQDVALVVPAATPVATVEQALREGAGELLESIRLFDVYTGAQVGEGNKSLAYSLRFRAPDRTLTVEETTAARDAAVSLATERLGAQLRGA</sequence>
<feature type="domain" description="FDX-ACB" evidence="18">
    <location>
        <begin position="763"/>
        <end position="856"/>
    </location>
</feature>
<accession>A0A840PMV3</accession>
<feature type="binding site" evidence="15">
    <location>
        <position position="499"/>
    </location>
    <ligand>
        <name>Mg(2+)</name>
        <dbReference type="ChEBI" id="CHEBI:18420"/>
        <note>shared with alpha subunit</note>
    </ligand>
</feature>
<keyword evidence="7 15" id="KW-0479">Metal-binding</keyword>
<evidence type="ECO:0000256" key="6">
    <source>
        <dbReference type="ARBA" id="ARBA00022598"/>
    </source>
</evidence>
<keyword evidence="5 16" id="KW-0820">tRNA-binding</keyword>
<comment type="cofactor">
    <cofactor evidence="15">
        <name>Mg(2+)</name>
        <dbReference type="ChEBI" id="CHEBI:18420"/>
    </cofactor>
    <text evidence="15">Binds 2 magnesium ions per tetramer.</text>
</comment>
<feature type="binding site" evidence="15">
    <location>
        <position position="490"/>
    </location>
    <ligand>
        <name>Mg(2+)</name>
        <dbReference type="ChEBI" id="CHEBI:18420"/>
        <note>shared with alpha subunit</note>
    </ligand>
</feature>
<dbReference type="EC" id="6.1.1.20" evidence="15"/>
<dbReference type="AlphaFoldDB" id="A0A840PMV3"/>
<dbReference type="GO" id="GO:0000049">
    <property type="term" value="F:tRNA binding"/>
    <property type="evidence" value="ECO:0007669"/>
    <property type="project" value="UniProtKB-UniRule"/>
</dbReference>
<dbReference type="InterPro" id="IPR005147">
    <property type="entry name" value="tRNA_synthase_B5-dom"/>
</dbReference>
<dbReference type="FunFam" id="2.40.50.140:FF:000045">
    <property type="entry name" value="Phenylalanine--tRNA ligase beta subunit"/>
    <property type="match status" value="1"/>
</dbReference>
<evidence type="ECO:0000256" key="8">
    <source>
        <dbReference type="ARBA" id="ARBA00022741"/>
    </source>
</evidence>
<comment type="subunit">
    <text evidence="3 15">Tetramer of two alpha and two beta subunits.</text>
</comment>
<feature type="domain" description="B5" evidence="19">
    <location>
        <begin position="401"/>
        <end position="512"/>
    </location>
</feature>
<dbReference type="InterPro" id="IPR012340">
    <property type="entry name" value="NA-bd_OB-fold"/>
</dbReference>
<dbReference type="PROSITE" id="PS51483">
    <property type="entry name" value="B5"/>
    <property type="match status" value="1"/>
</dbReference>
<evidence type="ECO:0000256" key="1">
    <source>
        <dbReference type="ARBA" id="ARBA00004496"/>
    </source>
</evidence>
<dbReference type="EMBL" id="JACHGN010000039">
    <property type="protein sequence ID" value="MBB5140269.1"/>
    <property type="molecule type" value="Genomic_DNA"/>
</dbReference>
<evidence type="ECO:0000256" key="5">
    <source>
        <dbReference type="ARBA" id="ARBA00022555"/>
    </source>
</evidence>
<dbReference type="SUPFAM" id="SSF46955">
    <property type="entry name" value="Putative DNA-binding domain"/>
    <property type="match status" value="1"/>
</dbReference>
<gene>
    <name evidence="15" type="primary">pheT</name>
    <name evidence="20" type="ORF">HNP84_010036</name>
</gene>
<keyword evidence="11 16" id="KW-0694">RNA-binding</keyword>
<dbReference type="Gene3D" id="2.40.50.140">
    <property type="entry name" value="Nucleic acid-binding proteins"/>
    <property type="match status" value="1"/>
</dbReference>
<keyword evidence="12 15" id="KW-0648">Protein biosynthesis</keyword>
<name>A0A840PMV3_9ACTN</name>
<dbReference type="Gene3D" id="3.30.930.10">
    <property type="entry name" value="Bira Bifunctional Protein, Domain 2"/>
    <property type="match status" value="1"/>
</dbReference>
<dbReference type="Gene3D" id="3.30.70.380">
    <property type="entry name" value="Ferrodoxin-fold anticodon-binding domain"/>
    <property type="match status" value="1"/>
</dbReference>
<dbReference type="InterPro" id="IPR033714">
    <property type="entry name" value="tRNA_bind_bactPheRS"/>
</dbReference>
<evidence type="ECO:0000256" key="14">
    <source>
        <dbReference type="ARBA" id="ARBA00049255"/>
    </source>
</evidence>
<dbReference type="PANTHER" id="PTHR10947">
    <property type="entry name" value="PHENYLALANYL-TRNA SYNTHETASE BETA CHAIN AND LEUCINE-RICH REPEAT-CONTAINING PROTEIN 47"/>
    <property type="match status" value="1"/>
</dbReference>
<dbReference type="SMART" id="SM00874">
    <property type="entry name" value="B5"/>
    <property type="match status" value="1"/>
</dbReference>
<keyword evidence="10 15" id="KW-0460">Magnesium</keyword>